<protein>
    <submittedName>
        <fullName evidence="2">Uncharacterized protein</fullName>
    </submittedName>
</protein>
<evidence type="ECO:0000313" key="2">
    <source>
        <dbReference type="EMBL" id="GES24192.1"/>
    </source>
</evidence>
<proteinExistence type="predicted"/>
<evidence type="ECO:0000313" key="3">
    <source>
        <dbReference type="Proteomes" id="UP000377595"/>
    </source>
</evidence>
<dbReference type="Proteomes" id="UP000377595">
    <property type="component" value="Unassembled WGS sequence"/>
</dbReference>
<feature type="compositionally biased region" description="Basic residues" evidence="1">
    <location>
        <begin position="149"/>
        <end position="158"/>
    </location>
</feature>
<evidence type="ECO:0000256" key="1">
    <source>
        <dbReference type="SAM" id="MobiDB-lite"/>
    </source>
</evidence>
<reference evidence="2 3" key="1">
    <citation type="submission" date="2019-10" db="EMBL/GenBank/DDBJ databases">
        <title>Whole genome shotgun sequence of Acrocarpospora pleiomorpha NBRC 16267.</title>
        <authorList>
            <person name="Ichikawa N."/>
            <person name="Kimura A."/>
            <person name="Kitahashi Y."/>
            <person name="Komaki H."/>
            <person name="Oguchi A."/>
        </authorList>
    </citation>
    <scope>NUCLEOTIDE SEQUENCE [LARGE SCALE GENOMIC DNA]</scope>
    <source>
        <strain evidence="2 3">NBRC 16267</strain>
    </source>
</reference>
<dbReference type="EMBL" id="BLAF01000048">
    <property type="protein sequence ID" value="GES24192.1"/>
    <property type="molecule type" value="Genomic_DNA"/>
</dbReference>
<sequence length="158" mass="16636">MSQSMGEEGAMTVTETKNPSMKGTVEKASMAKGGPDEELLELNLPMVSLQVHRPHMHVPHMDTSWAARAMRTTRSAMPPPEQLVYYGGLGVLAVLGAVEWPIAAAIGVGTMIASRAAGGAKMAKPAAKQAPPAKTPARPTARPTARAKASTRRVRKTA</sequence>
<feature type="compositionally biased region" description="Low complexity" evidence="1">
    <location>
        <begin position="119"/>
        <end position="148"/>
    </location>
</feature>
<organism evidence="2 3">
    <name type="scientific">Acrocarpospora pleiomorpha</name>
    <dbReference type="NCBI Taxonomy" id="90975"/>
    <lineage>
        <taxon>Bacteria</taxon>
        <taxon>Bacillati</taxon>
        <taxon>Actinomycetota</taxon>
        <taxon>Actinomycetes</taxon>
        <taxon>Streptosporangiales</taxon>
        <taxon>Streptosporangiaceae</taxon>
        <taxon>Acrocarpospora</taxon>
    </lineage>
</organism>
<comment type="caution">
    <text evidence="2">The sequence shown here is derived from an EMBL/GenBank/DDBJ whole genome shotgun (WGS) entry which is preliminary data.</text>
</comment>
<keyword evidence="3" id="KW-1185">Reference proteome</keyword>
<feature type="region of interest" description="Disordered" evidence="1">
    <location>
        <begin position="1"/>
        <end position="20"/>
    </location>
</feature>
<dbReference type="AlphaFoldDB" id="A0A5M3XT64"/>
<gene>
    <name evidence="2" type="ORF">Aple_070910</name>
</gene>
<name>A0A5M3XT64_9ACTN</name>
<feature type="region of interest" description="Disordered" evidence="1">
    <location>
        <begin position="119"/>
        <end position="158"/>
    </location>
</feature>
<accession>A0A5M3XT64</accession>